<dbReference type="GO" id="GO:0046872">
    <property type="term" value="F:metal ion binding"/>
    <property type="evidence" value="ECO:0007669"/>
    <property type="project" value="UniProtKB-KW"/>
</dbReference>
<sequence length="318" mass="34021">MIILLSVAAAFGIACWTTFLLSHLSGRLQILDHPNERSLHGTPIPRTGGLAIWAGGFAGVTNVLFLRGVHSEIAWIASAALVVGSVSFIDDRFHVPVGLRLAAHLLAGGLLIVSGLGLHFMRLPGLELALPAVLGLPLTLLFVIWMTNLYNFMDGMDGFAGGMAVFGFGTFGLLAYLAGNEVFAAVSWSVAAAAGGFLVSNFPPARIFMGDTGASALGVMAGAMSLWADHAGLFPLWISMLVFSPFVVDATVTLIRRVVRREQVWEAHRNHHYQRLVRLGWGHKKTVLVEYVLMVGCSISAVLLINAPVTVQWLGIGV</sequence>
<dbReference type="GO" id="GO:0016780">
    <property type="term" value="F:phosphotransferase activity, for other substituted phosphate groups"/>
    <property type="evidence" value="ECO:0007669"/>
    <property type="project" value="InterPro"/>
</dbReference>
<evidence type="ECO:0008006" key="11">
    <source>
        <dbReference type="Google" id="ProtNLM"/>
    </source>
</evidence>
<dbReference type="PANTHER" id="PTHR22926">
    <property type="entry name" value="PHOSPHO-N-ACETYLMURAMOYL-PENTAPEPTIDE-TRANSFERASE"/>
    <property type="match status" value="1"/>
</dbReference>
<keyword evidence="7" id="KW-0479">Metal-binding</keyword>
<evidence type="ECO:0000313" key="9">
    <source>
        <dbReference type="EMBL" id="OGI67046.1"/>
    </source>
</evidence>
<dbReference type="Proteomes" id="UP000179076">
    <property type="component" value="Unassembled WGS sequence"/>
</dbReference>
<feature type="transmembrane region" description="Helical" evidence="8">
    <location>
        <begin position="101"/>
        <end position="121"/>
    </location>
</feature>
<keyword evidence="5 8" id="KW-1133">Transmembrane helix</keyword>
<feature type="transmembrane region" description="Helical" evidence="8">
    <location>
        <begin position="128"/>
        <end position="147"/>
    </location>
</feature>
<evidence type="ECO:0000256" key="7">
    <source>
        <dbReference type="PIRSR" id="PIRSR600715-1"/>
    </source>
</evidence>
<dbReference type="CDD" id="cd06854">
    <property type="entry name" value="GT_WbpL_WbcO_like"/>
    <property type="match status" value="1"/>
</dbReference>
<dbReference type="AlphaFoldDB" id="A0A1F6VBW4"/>
<dbReference type="InterPro" id="IPR000715">
    <property type="entry name" value="Glycosyl_transferase_4"/>
</dbReference>
<keyword evidence="6 8" id="KW-0472">Membrane</keyword>
<reference evidence="9 10" key="1">
    <citation type="journal article" date="2016" name="Nat. Commun.">
        <title>Thousands of microbial genomes shed light on interconnected biogeochemical processes in an aquifer system.</title>
        <authorList>
            <person name="Anantharaman K."/>
            <person name="Brown C.T."/>
            <person name="Hug L.A."/>
            <person name="Sharon I."/>
            <person name="Castelle C.J."/>
            <person name="Probst A.J."/>
            <person name="Thomas B.C."/>
            <person name="Singh A."/>
            <person name="Wilkins M.J."/>
            <person name="Karaoz U."/>
            <person name="Brodie E.L."/>
            <person name="Williams K.H."/>
            <person name="Hubbard S.S."/>
            <person name="Banfield J.F."/>
        </authorList>
    </citation>
    <scope>NUCLEOTIDE SEQUENCE [LARGE SCALE GENOMIC DNA]</scope>
</reference>
<keyword evidence="7" id="KW-0460">Magnesium</keyword>
<feature type="non-terminal residue" evidence="9">
    <location>
        <position position="318"/>
    </location>
</feature>
<keyword evidence="3" id="KW-0808">Transferase</keyword>
<organism evidence="9 10">
    <name type="scientific">Candidatus Muproteobacteria bacterium RBG_16_60_9</name>
    <dbReference type="NCBI Taxonomy" id="1817755"/>
    <lineage>
        <taxon>Bacteria</taxon>
        <taxon>Pseudomonadati</taxon>
        <taxon>Pseudomonadota</taxon>
        <taxon>Candidatus Muproteobacteria</taxon>
    </lineage>
</organism>
<keyword evidence="2" id="KW-1003">Cell membrane</keyword>
<dbReference type="Pfam" id="PF00953">
    <property type="entry name" value="Glycos_transf_4"/>
    <property type="match status" value="1"/>
</dbReference>
<evidence type="ECO:0000256" key="4">
    <source>
        <dbReference type="ARBA" id="ARBA00022692"/>
    </source>
</evidence>
<comment type="cofactor">
    <cofactor evidence="7">
        <name>Mg(2+)</name>
        <dbReference type="ChEBI" id="CHEBI:18420"/>
    </cofactor>
</comment>
<comment type="caution">
    <text evidence="9">The sequence shown here is derived from an EMBL/GenBank/DDBJ whole genome shotgun (WGS) entry which is preliminary data.</text>
</comment>
<feature type="transmembrane region" description="Helical" evidence="8">
    <location>
        <begin position="182"/>
        <end position="202"/>
    </location>
</feature>
<evidence type="ECO:0000256" key="1">
    <source>
        <dbReference type="ARBA" id="ARBA00004651"/>
    </source>
</evidence>
<feature type="transmembrane region" description="Helical" evidence="8">
    <location>
        <begin position="288"/>
        <end position="309"/>
    </location>
</feature>
<dbReference type="EMBL" id="MFSP01000070">
    <property type="protein sequence ID" value="OGI67046.1"/>
    <property type="molecule type" value="Genomic_DNA"/>
</dbReference>
<name>A0A1F6VBW4_9PROT</name>
<feature type="transmembrane region" description="Helical" evidence="8">
    <location>
        <begin position="234"/>
        <end position="255"/>
    </location>
</feature>
<evidence type="ECO:0000256" key="2">
    <source>
        <dbReference type="ARBA" id="ARBA00022475"/>
    </source>
</evidence>
<gene>
    <name evidence="9" type="ORF">A2W18_08125</name>
</gene>
<dbReference type="GO" id="GO:0005886">
    <property type="term" value="C:plasma membrane"/>
    <property type="evidence" value="ECO:0007669"/>
    <property type="project" value="UniProtKB-SubCell"/>
</dbReference>
<evidence type="ECO:0000313" key="10">
    <source>
        <dbReference type="Proteomes" id="UP000179076"/>
    </source>
</evidence>
<feature type="binding site" evidence="7">
    <location>
        <position position="211"/>
    </location>
    <ligand>
        <name>Mg(2+)</name>
        <dbReference type="ChEBI" id="CHEBI:18420"/>
    </ligand>
</feature>
<feature type="transmembrane region" description="Helical" evidence="8">
    <location>
        <begin position="50"/>
        <end position="66"/>
    </location>
</feature>
<dbReference type="GO" id="GO:0044038">
    <property type="term" value="P:cell wall macromolecule biosynthetic process"/>
    <property type="evidence" value="ECO:0007669"/>
    <property type="project" value="TreeGrafter"/>
</dbReference>
<feature type="binding site" evidence="7">
    <location>
        <position position="151"/>
    </location>
    <ligand>
        <name>Mg(2+)</name>
        <dbReference type="ChEBI" id="CHEBI:18420"/>
    </ligand>
</feature>
<dbReference type="GO" id="GO:0009103">
    <property type="term" value="P:lipopolysaccharide biosynthetic process"/>
    <property type="evidence" value="ECO:0007669"/>
    <property type="project" value="TreeGrafter"/>
</dbReference>
<dbReference type="GO" id="GO:0071555">
    <property type="term" value="P:cell wall organization"/>
    <property type="evidence" value="ECO:0007669"/>
    <property type="project" value="TreeGrafter"/>
</dbReference>
<feature type="transmembrane region" description="Helical" evidence="8">
    <location>
        <begin position="159"/>
        <end position="177"/>
    </location>
</feature>
<feature type="transmembrane region" description="Helical" evidence="8">
    <location>
        <begin position="73"/>
        <end position="89"/>
    </location>
</feature>
<evidence type="ECO:0000256" key="3">
    <source>
        <dbReference type="ARBA" id="ARBA00022679"/>
    </source>
</evidence>
<accession>A0A1F6VBW4</accession>
<evidence type="ECO:0000256" key="5">
    <source>
        <dbReference type="ARBA" id="ARBA00022989"/>
    </source>
</evidence>
<dbReference type="PANTHER" id="PTHR22926:SF3">
    <property type="entry name" value="UNDECAPRENYL-PHOSPHATE ALPHA-N-ACETYLGLUCOSAMINYL 1-PHOSPHATE TRANSFERASE"/>
    <property type="match status" value="1"/>
</dbReference>
<proteinExistence type="predicted"/>
<evidence type="ECO:0000256" key="8">
    <source>
        <dbReference type="SAM" id="Phobius"/>
    </source>
</evidence>
<evidence type="ECO:0000256" key="6">
    <source>
        <dbReference type="ARBA" id="ARBA00023136"/>
    </source>
</evidence>
<keyword evidence="4 8" id="KW-0812">Transmembrane</keyword>
<protein>
    <recommendedName>
        <fullName evidence="11">Glycosyl transferase family 4</fullName>
    </recommendedName>
</protein>
<comment type="subcellular location">
    <subcellularLocation>
        <location evidence="1">Cell membrane</location>
        <topology evidence="1">Multi-pass membrane protein</topology>
    </subcellularLocation>
</comment>